<evidence type="ECO:0000256" key="4">
    <source>
        <dbReference type="ARBA" id="ARBA00023274"/>
    </source>
</evidence>
<dbReference type="Proteomes" id="UP000320386">
    <property type="component" value="Chromosome"/>
</dbReference>
<dbReference type="Pfam" id="PF00466">
    <property type="entry name" value="Ribosomal_L10"/>
    <property type="match status" value="1"/>
</dbReference>
<dbReference type="EMBL" id="CP036280">
    <property type="protein sequence ID" value="QDU71832.1"/>
    <property type="molecule type" value="Genomic_DNA"/>
</dbReference>
<keyword evidence="6" id="KW-0699">rRNA-binding</keyword>
<evidence type="ECO:0000256" key="1">
    <source>
        <dbReference type="ARBA" id="ARBA00002633"/>
    </source>
</evidence>
<accession>A0A518BXY7</accession>
<comment type="function">
    <text evidence="1 6">Forms part of the ribosomal stalk, playing a central role in the interaction of the ribosome with GTP-bound translation factors.</text>
</comment>
<dbReference type="GO" id="GO:1990904">
    <property type="term" value="C:ribonucleoprotein complex"/>
    <property type="evidence" value="ECO:0007669"/>
    <property type="project" value="UniProtKB-KW"/>
</dbReference>
<dbReference type="Gene3D" id="6.10.250.290">
    <property type="match status" value="1"/>
</dbReference>
<dbReference type="GO" id="GO:0005840">
    <property type="term" value="C:ribosome"/>
    <property type="evidence" value="ECO:0007669"/>
    <property type="project" value="UniProtKB-KW"/>
</dbReference>
<keyword evidence="6" id="KW-0694">RNA-binding</keyword>
<keyword evidence="4 6" id="KW-0687">Ribonucleoprotein</keyword>
<dbReference type="AlphaFoldDB" id="A0A518BXY7"/>
<sequence>MSKPVKELINQSYKSQFTDRDGLVIVDIRGIKASDNIAMRKALADKGMKVTVVKNTIARKAIEGTELEPVGNLLTGACAFVYSVDGEQSIINIARSLVDEAKKMPCIVFKGAVMEGYVFAEEDGVKELSKYPTREEAIAKLVGAILGPASKLSGALKGPFSTLAGLIKAVEEKGGEVEKVAS</sequence>
<dbReference type="OrthoDB" id="278380at2"/>
<comment type="similarity">
    <text evidence="2 6">Belongs to the universal ribosomal protein uL10 family.</text>
</comment>
<dbReference type="InterPro" id="IPR047865">
    <property type="entry name" value="Ribosomal_uL10_bac_type"/>
</dbReference>
<keyword evidence="8" id="KW-1185">Reference proteome</keyword>
<dbReference type="NCBIfam" id="NF000955">
    <property type="entry name" value="PRK00099.1-1"/>
    <property type="match status" value="1"/>
</dbReference>
<evidence type="ECO:0000313" key="7">
    <source>
        <dbReference type="EMBL" id="QDU71832.1"/>
    </source>
</evidence>
<dbReference type="InterPro" id="IPR022973">
    <property type="entry name" value="Ribosomal_uL10_bac"/>
</dbReference>
<dbReference type="Gene3D" id="3.30.70.1730">
    <property type="match status" value="1"/>
</dbReference>
<dbReference type="InterPro" id="IPR001790">
    <property type="entry name" value="Ribosomal_uL10"/>
</dbReference>
<protein>
    <recommendedName>
        <fullName evidence="5 6">Large ribosomal subunit protein uL10</fullName>
    </recommendedName>
</protein>
<dbReference type="SUPFAM" id="SSF160369">
    <property type="entry name" value="Ribosomal protein L10-like"/>
    <property type="match status" value="1"/>
</dbReference>
<dbReference type="RefSeq" id="WP_145446030.1">
    <property type="nucleotide sequence ID" value="NZ_CP036280.1"/>
</dbReference>
<dbReference type="CDD" id="cd05797">
    <property type="entry name" value="Ribosomal_L10"/>
    <property type="match status" value="1"/>
</dbReference>
<evidence type="ECO:0000256" key="3">
    <source>
        <dbReference type="ARBA" id="ARBA00022980"/>
    </source>
</evidence>
<dbReference type="InterPro" id="IPR043141">
    <property type="entry name" value="Ribosomal_uL10-like_sf"/>
</dbReference>
<proteinExistence type="inferred from homology"/>
<dbReference type="GO" id="GO:0070180">
    <property type="term" value="F:large ribosomal subunit rRNA binding"/>
    <property type="evidence" value="ECO:0007669"/>
    <property type="project" value="UniProtKB-UniRule"/>
</dbReference>
<evidence type="ECO:0000256" key="5">
    <source>
        <dbReference type="ARBA" id="ARBA00035202"/>
    </source>
</evidence>
<organism evidence="7 8">
    <name type="scientific">Mucisphaera calidilacus</name>
    <dbReference type="NCBI Taxonomy" id="2527982"/>
    <lineage>
        <taxon>Bacteria</taxon>
        <taxon>Pseudomonadati</taxon>
        <taxon>Planctomycetota</taxon>
        <taxon>Phycisphaerae</taxon>
        <taxon>Phycisphaerales</taxon>
        <taxon>Phycisphaeraceae</taxon>
        <taxon>Mucisphaera</taxon>
    </lineage>
</organism>
<name>A0A518BXY7_9BACT</name>
<keyword evidence="3 6" id="KW-0689">Ribosomal protein</keyword>
<evidence type="ECO:0000313" key="8">
    <source>
        <dbReference type="Proteomes" id="UP000320386"/>
    </source>
</evidence>
<dbReference type="PANTHER" id="PTHR11560">
    <property type="entry name" value="39S RIBOSOMAL PROTEIN L10, MITOCHONDRIAL"/>
    <property type="match status" value="1"/>
</dbReference>
<dbReference type="KEGG" id="mcad:Pan265_16850"/>
<dbReference type="GO" id="GO:0006412">
    <property type="term" value="P:translation"/>
    <property type="evidence" value="ECO:0007669"/>
    <property type="project" value="UniProtKB-UniRule"/>
</dbReference>
<comment type="subunit">
    <text evidence="6">Part of the ribosomal stalk of the 50S ribosomal subunit. The N-terminus interacts with L11 and the large rRNA to form the base of the stalk. The C-terminus forms an elongated spine to which L12 dimers bind in a sequential fashion forming a multimeric L10(L12)X complex.</text>
</comment>
<evidence type="ECO:0000256" key="6">
    <source>
        <dbReference type="HAMAP-Rule" id="MF_00362"/>
    </source>
</evidence>
<reference evidence="7 8" key="1">
    <citation type="submission" date="2019-02" db="EMBL/GenBank/DDBJ databases">
        <title>Deep-cultivation of Planctomycetes and their phenomic and genomic characterization uncovers novel biology.</title>
        <authorList>
            <person name="Wiegand S."/>
            <person name="Jogler M."/>
            <person name="Boedeker C."/>
            <person name="Pinto D."/>
            <person name="Vollmers J."/>
            <person name="Rivas-Marin E."/>
            <person name="Kohn T."/>
            <person name="Peeters S.H."/>
            <person name="Heuer A."/>
            <person name="Rast P."/>
            <person name="Oberbeckmann S."/>
            <person name="Bunk B."/>
            <person name="Jeske O."/>
            <person name="Meyerdierks A."/>
            <person name="Storesund J.E."/>
            <person name="Kallscheuer N."/>
            <person name="Luecker S."/>
            <person name="Lage O.M."/>
            <person name="Pohl T."/>
            <person name="Merkel B.J."/>
            <person name="Hornburger P."/>
            <person name="Mueller R.-W."/>
            <person name="Bruemmer F."/>
            <person name="Labrenz M."/>
            <person name="Spormann A.M."/>
            <person name="Op den Camp H."/>
            <person name="Overmann J."/>
            <person name="Amann R."/>
            <person name="Jetten M.S.M."/>
            <person name="Mascher T."/>
            <person name="Medema M.H."/>
            <person name="Devos D.P."/>
            <person name="Kaster A.-K."/>
            <person name="Ovreas L."/>
            <person name="Rohde M."/>
            <person name="Galperin M.Y."/>
            <person name="Jogler C."/>
        </authorList>
    </citation>
    <scope>NUCLEOTIDE SEQUENCE [LARGE SCALE GENOMIC DNA]</scope>
    <source>
        <strain evidence="7 8">Pan265</strain>
    </source>
</reference>
<dbReference type="HAMAP" id="MF_00362">
    <property type="entry name" value="Ribosomal_uL10"/>
    <property type="match status" value="1"/>
</dbReference>
<evidence type="ECO:0000256" key="2">
    <source>
        <dbReference type="ARBA" id="ARBA00008889"/>
    </source>
</evidence>
<gene>
    <name evidence="6 7" type="primary">rplJ</name>
    <name evidence="7" type="ORF">Pan265_16850</name>
</gene>